<evidence type="ECO:0000313" key="2">
    <source>
        <dbReference type="EMBL" id="SFV01937.1"/>
    </source>
</evidence>
<reference evidence="3" key="1">
    <citation type="submission" date="2016-10" db="EMBL/GenBank/DDBJ databases">
        <authorList>
            <person name="Varghese N."/>
        </authorList>
    </citation>
    <scope>NUCLEOTIDE SEQUENCE [LARGE SCALE GENOMIC DNA]</scope>
    <source>
        <strain evidence="3">DSM 17980</strain>
    </source>
</reference>
<name>A0A1I7KWZ1_9BACL</name>
<dbReference type="PANTHER" id="PTHR43174:SF3">
    <property type="entry name" value="UDP-N-ACETYLGLUCOSAMINE 2-EPIMERASE"/>
    <property type="match status" value="1"/>
</dbReference>
<protein>
    <submittedName>
        <fullName evidence="2">UDP-N-acetylglucosamine 2-epimerase (Non-hydrolysing)/GDP/UDP-N,N'-diacetylbacillosamine 2-epimerase (Hydrolysing)</fullName>
    </submittedName>
</protein>
<dbReference type="CDD" id="cd03786">
    <property type="entry name" value="GTB_UDP-GlcNAc_2-Epimerase"/>
    <property type="match status" value="1"/>
</dbReference>
<dbReference type="GO" id="GO:0004553">
    <property type="term" value="F:hydrolase activity, hydrolyzing O-glycosyl compounds"/>
    <property type="evidence" value="ECO:0007669"/>
    <property type="project" value="InterPro"/>
</dbReference>
<sequence length="385" mass="42133">MAKARICVVTGSRAEYGLLYGVMREVEADPELELQVVATGMHLSPEFGLTVQSIQADGFEMTEQIEMLVSSDTPVGMTKSIGLGVIGFADALQRLRPDIVIVLGDRFEIFAAALAAYVARIPIAHIGGGDVTEGALDEAIRHSITKMASLHFVTNEASRRRVCQLGEDPARVFNVGHPGIDRIVRLSLLPRDELERALGFRFLSRNLLVTFHPVTLGNRDSTAEFDELLDALDQLGEKTGILFTKPNADPHGRRLAEMVDGFVCDHPNAKAYPSLGSQYYFSVAKWVDAVVGNSSSGIYEIPALGKPTVDIGDRQKGRLRGNSVIHCEARRDAILRAIEAAYQFDGSNIENPYGDGTSSQKIVQELRRHLQSGQSQPKHFYEVGS</sequence>
<accession>A0A1I7KWZ1</accession>
<dbReference type="NCBIfam" id="TIGR03568">
    <property type="entry name" value="NeuC_NnaA"/>
    <property type="match status" value="1"/>
</dbReference>
<dbReference type="Pfam" id="PF02350">
    <property type="entry name" value="Epimerase_2"/>
    <property type="match status" value="1"/>
</dbReference>
<evidence type="ECO:0000313" key="3">
    <source>
        <dbReference type="Proteomes" id="UP000183508"/>
    </source>
</evidence>
<dbReference type="InterPro" id="IPR003331">
    <property type="entry name" value="UDP_GlcNAc_Epimerase_2_dom"/>
</dbReference>
<dbReference type="OrthoDB" id="9803238at2"/>
<dbReference type="STRING" id="392015.SAMN05421543_12055"/>
<dbReference type="AlphaFoldDB" id="A0A1I7KWZ1"/>
<dbReference type="RefSeq" id="WP_074955163.1">
    <property type="nucleotide sequence ID" value="NZ_FPBV01000020.1"/>
</dbReference>
<proteinExistence type="predicted"/>
<keyword evidence="3" id="KW-1185">Reference proteome</keyword>
<dbReference type="SUPFAM" id="SSF53756">
    <property type="entry name" value="UDP-Glycosyltransferase/glycogen phosphorylase"/>
    <property type="match status" value="1"/>
</dbReference>
<dbReference type="PANTHER" id="PTHR43174">
    <property type="entry name" value="UDP-N-ACETYLGLUCOSAMINE 2-EPIMERASE"/>
    <property type="match status" value="1"/>
</dbReference>
<dbReference type="EMBL" id="FPBV01000020">
    <property type="protein sequence ID" value="SFV01937.1"/>
    <property type="molecule type" value="Genomic_DNA"/>
</dbReference>
<dbReference type="Proteomes" id="UP000183508">
    <property type="component" value="Unassembled WGS sequence"/>
</dbReference>
<dbReference type="GO" id="GO:0006047">
    <property type="term" value="P:UDP-N-acetylglucosamine metabolic process"/>
    <property type="evidence" value="ECO:0007669"/>
    <property type="project" value="InterPro"/>
</dbReference>
<organism evidence="2 3">
    <name type="scientific">Alicyclobacillus macrosporangiidus</name>
    <dbReference type="NCBI Taxonomy" id="392015"/>
    <lineage>
        <taxon>Bacteria</taxon>
        <taxon>Bacillati</taxon>
        <taxon>Bacillota</taxon>
        <taxon>Bacilli</taxon>
        <taxon>Bacillales</taxon>
        <taxon>Alicyclobacillaceae</taxon>
        <taxon>Alicyclobacillus</taxon>
    </lineage>
</organism>
<dbReference type="InterPro" id="IPR029767">
    <property type="entry name" value="WecB-like"/>
</dbReference>
<gene>
    <name evidence="2" type="ORF">SAMN05421543_12055</name>
</gene>
<evidence type="ECO:0000259" key="1">
    <source>
        <dbReference type="Pfam" id="PF02350"/>
    </source>
</evidence>
<dbReference type="Gene3D" id="3.40.50.2000">
    <property type="entry name" value="Glycogen Phosphorylase B"/>
    <property type="match status" value="2"/>
</dbReference>
<feature type="domain" description="UDP-N-acetylglucosamine 2-epimerase" evidence="1">
    <location>
        <begin position="25"/>
        <end position="366"/>
    </location>
</feature>
<dbReference type="InterPro" id="IPR020004">
    <property type="entry name" value="UDP-GlcNAc_Epase"/>
</dbReference>